<evidence type="ECO:0000256" key="1">
    <source>
        <dbReference type="SAM" id="Phobius"/>
    </source>
</evidence>
<protein>
    <recommendedName>
        <fullName evidence="2">Peptidase C76 domain-containing protein</fullName>
    </recommendedName>
</protein>
<dbReference type="Proteomes" id="UP000215902">
    <property type="component" value="Unassembled WGS sequence"/>
</dbReference>
<feature type="domain" description="Peptidase C76" evidence="2">
    <location>
        <begin position="282"/>
        <end position="435"/>
    </location>
</feature>
<dbReference type="AlphaFoldDB" id="A0A267GUZ8"/>
<dbReference type="InterPro" id="IPR038765">
    <property type="entry name" value="Papain-like_cys_pep_sf"/>
</dbReference>
<dbReference type="SUPFAM" id="SSF54001">
    <property type="entry name" value="Cysteine proteinases"/>
    <property type="match status" value="1"/>
</dbReference>
<reference evidence="3 4" key="1">
    <citation type="submission" date="2017-06" db="EMBL/GenBank/DDBJ databases">
        <title>A platform for efficient transgenesis in Macrostomum lignano, a flatworm model organism for stem cell research.</title>
        <authorList>
            <person name="Berezikov E."/>
        </authorList>
    </citation>
    <scope>NUCLEOTIDE SEQUENCE [LARGE SCALE GENOMIC DNA]</scope>
    <source>
        <strain evidence="3">DV1</strain>
        <tissue evidence="3">Whole organism</tissue>
    </source>
</reference>
<keyword evidence="4" id="KW-1185">Reference proteome</keyword>
<evidence type="ECO:0000313" key="3">
    <source>
        <dbReference type="EMBL" id="PAA89825.1"/>
    </source>
</evidence>
<keyword evidence="1" id="KW-0472">Membrane</keyword>
<proteinExistence type="predicted"/>
<sequence length="496" mass="55631">MDKENDNNVADNSSGGIHHLYFLITSAQIINVYVLRSIRQRPHYSEADLNRLGCLALPECVESLMSTLCTMMYPPTAAVLVTDDPGQPAGRFSMELVNDNERESITISNVSKWQVCKLICKILENPSNTVVQLMKLVDPCQCSHQFHQFARDCLLDFLSTPSAAWSSQLVNRASISSNRDPLFQMCWNSQPFVWTRMQFLLDFHCYLRSREDSAYNGLLLKMTTDAVSRALAHSRVVSLPPEILPDTCQFANPGWPRVQFQTQISQEEAEPGYVQRAALLASRNQSDFSLFGAAAGMQCMAMSMAFIRLHHMLLGSFSGSLSKSILDVVLNIGHQLYETCIKANRLPNNQHLNFDELQNGMLAFDRHGCWPRFDAVVGESNPHNWIDLARNVQSGFSNGYDGFLLIMCGRAVALTRDRMDCSQLFLFDSHGSDQFPASFDGAASLLDNQIEATGDSSTSNPAYALRCSSIDELVMNLCVMFQNGWPCEMHFYKCDE</sequence>
<evidence type="ECO:0000313" key="4">
    <source>
        <dbReference type="Proteomes" id="UP000215902"/>
    </source>
</evidence>
<dbReference type="InterPro" id="IPR006928">
    <property type="entry name" value="Herpes_teg_USP"/>
</dbReference>
<dbReference type="EMBL" id="NIVC01000137">
    <property type="protein sequence ID" value="PAA89825.1"/>
    <property type="molecule type" value="Genomic_DNA"/>
</dbReference>
<name>A0A267GUZ8_9PLAT</name>
<dbReference type="Gene3D" id="3.90.70.120">
    <property type="match status" value="1"/>
</dbReference>
<evidence type="ECO:0000259" key="2">
    <source>
        <dbReference type="Pfam" id="PF04843"/>
    </source>
</evidence>
<accession>A0A267GUZ8</accession>
<dbReference type="Pfam" id="PF04843">
    <property type="entry name" value="Herpes_teg_N"/>
    <property type="match status" value="1"/>
</dbReference>
<feature type="transmembrane region" description="Helical" evidence="1">
    <location>
        <begin position="288"/>
        <end position="307"/>
    </location>
</feature>
<comment type="caution">
    <text evidence="3">The sequence shown here is derived from an EMBL/GenBank/DDBJ whole genome shotgun (WGS) entry which is preliminary data.</text>
</comment>
<keyword evidence="1" id="KW-0812">Transmembrane</keyword>
<gene>
    <name evidence="3" type="ORF">BOX15_Mlig014290g1</name>
</gene>
<organism evidence="3 4">
    <name type="scientific">Macrostomum lignano</name>
    <dbReference type="NCBI Taxonomy" id="282301"/>
    <lineage>
        <taxon>Eukaryota</taxon>
        <taxon>Metazoa</taxon>
        <taxon>Spiralia</taxon>
        <taxon>Lophotrochozoa</taxon>
        <taxon>Platyhelminthes</taxon>
        <taxon>Rhabditophora</taxon>
        <taxon>Macrostomorpha</taxon>
        <taxon>Macrostomida</taxon>
        <taxon>Macrostomidae</taxon>
        <taxon>Macrostomum</taxon>
    </lineage>
</organism>
<keyword evidence="1" id="KW-1133">Transmembrane helix</keyword>